<dbReference type="GO" id="GO:0005737">
    <property type="term" value="C:cytoplasm"/>
    <property type="evidence" value="ECO:0007669"/>
    <property type="project" value="InterPro"/>
</dbReference>
<name>A0A091AR22_9GAMM</name>
<dbReference type="SFLD" id="SFLDG00358">
    <property type="entry name" value="Main_(cytGST)"/>
    <property type="match status" value="1"/>
</dbReference>
<dbReference type="STRING" id="1121015.GCA_000420545_02721"/>
<evidence type="ECO:0000259" key="3">
    <source>
        <dbReference type="PROSITE" id="PS50405"/>
    </source>
</evidence>
<dbReference type="SUPFAM" id="SSF52833">
    <property type="entry name" value="Thioredoxin-like"/>
    <property type="match status" value="1"/>
</dbReference>
<dbReference type="Proteomes" id="UP000029385">
    <property type="component" value="Unassembled WGS sequence"/>
</dbReference>
<dbReference type="eggNOG" id="COG0625">
    <property type="taxonomic scope" value="Bacteria"/>
</dbReference>
<dbReference type="PROSITE" id="PS50404">
    <property type="entry name" value="GST_NTER"/>
    <property type="match status" value="1"/>
</dbReference>
<protein>
    <recommendedName>
        <fullName evidence="6">Maleylacetoacetate isomerase</fullName>
    </recommendedName>
</protein>
<dbReference type="EMBL" id="AVCI01000009">
    <property type="protein sequence ID" value="KFN42628.1"/>
    <property type="molecule type" value="Genomic_DNA"/>
</dbReference>
<dbReference type="FunFam" id="3.40.30.10:FF:000293">
    <property type="entry name" value="Maleylacetoacetate isomerase MaiA"/>
    <property type="match status" value="1"/>
</dbReference>
<dbReference type="SUPFAM" id="SSF47616">
    <property type="entry name" value="GST C-terminal domain-like"/>
    <property type="match status" value="1"/>
</dbReference>
<sequence>MLRLYSYWRSSAAYRVRIALNLKGLAYETVPVHLVRDGGEQHAATFSELNPQELVPVLVHGSRILKQSMAIIEYIDETWATAPALMPVVARDRQRVRAIAQVIACDIHPLNNLRVQQYLESTFGATQEQRDEWTRHWLRNGLAALEHILGDNPSTGDYCDGEAPTLADCCLIPQVYNAKRFNIDMTPYPTVRHINETCLALEAFDKARPENQPDAQTAG</sequence>
<evidence type="ECO:0000313" key="5">
    <source>
        <dbReference type="Proteomes" id="UP000029385"/>
    </source>
</evidence>
<dbReference type="InterPro" id="IPR034330">
    <property type="entry name" value="GST_Zeta_C"/>
</dbReference>
<dbReference type="InterPro" id="IPR036282">
    <property type="entry name" value="Glutathione-S-Trfase_C_sf"/>
</dbReference>
<dbReference type="InterPro" id="IPR034333">
    <property type="entry name" value="GST_Zeta_N"/>
</dbReference>
<dbReference type="GO" id="GO:0016034">
    <property type="term" value="F:maleylacetoacetate isomerase activity"/>
    <property type="evidence" value="ECO:0007669"/>
    <property type="project" value="TreeGrafter"/>
</dbReference>
<dbReference type="FunFam" id="1.20.1050.10:FF:000017">
    <property type="entry name" value="Maleylacetoacetate isomerase"/>
    <property type="match status" value="1"/>
</dbReference>
<dbReference type="GO" id="GO:0004364">
    <property type="term" value="F:glutathione transferase activity"/>
    <property type="evidence" value="ECO:0007669"/>
    <property type="project" value="TreeGrafter"/>
</dbReference>
<dbReference type="GO" id="GO:0006749">
    <property type="term" value="P:glutathione metabolic process"/>
    <property type="evidence" value="ECO:0007669"/>
    <property type="project" value="TreeGrafter"/>
</dbReference>
<comment type="similarity">
    <text evidence="1">Belongs to the GST superfamily. Zeta family.</text>
</comment>
<dbReference type="Pfam" id="PF13417">
    <property type="entry name" value="GST_N_3"/>
    <property type="match status" value="1"/>
</dbReference>
<evidence type="ECO:0008006" key="6">
    <source>
        <dbReference type="Google" id="ProtNLM"/>
    </source>
</evidence>
<comment type="caution">
    <text evidence="4">The sequence shown here is derived from an EMBL/GenBank/DDBJ whole genome shotgun (WGS) entry which is preliminary data.</text>
</comment>
<dbReference type="NCBIfam" id="TIGR01262">
    <property type="entry name" value="maiA"/>
    <property type="match status" value="1"/>
</dbReference>
<dbReference type="InterPro" id="IPR004045">
    <property type="entry name" value="Glutathione_S-Trfase_N"/>
</dbReference>
<proteinExistence type="inferred from homology"/>
<dbReference type="InterPro" id="IPR040079">
    <property type="entry name" value="Glutathione_S-Trfase"/>
</dbReference>
<accession>A0A091AR22</accession>
<feature type="domain" description="GST C-terminal" evidence="3">
    <location>
        <begin position="89"/>
        <end position="217"/>
    </location>
</feature>
<evidence type="ECO:0000259" key="2">
    <source>
        <dbReference type="PROSITE" id="PS50404"/>
    </source>
</evidence>
<dbReference type="CDD" id="cd03042">
    <property type="entry name" value="GST_N_Zeta"/>
    <property type="match status" value="1"/>
</dbReference>
<dbReference type="CDD" id="cd03191">
    <property type="entry name" value="GST_C_Zeta"/>
    <property type="match status" value="1"/>
</dbReference>
<feature type="domain" description="GST N-terminal" evidence="2">
    <location>
        <begin position="1"/>
        <end position="83"/>
    </location>
</feature>
<dbReference type="InterPro" id="IPR010987">
    <property type="entry name" value="Glutathione-S-Trfase_C-like"/>
</dbReference>
<gene>
    <name evidence="4" type="ORF">N789_13385</name>
</gene>
<dbReference type="Gene3D" id="1.20.1050.10">
    <property type="match status" value="1"/>
</dbReference>
<organism evidence="4 5">
    <name type="scientific">Arenimonas oryziterrae DSM 21050 = YC6267</name>
    <dbReference type="NCBI Taxonomy" id="1121015"/>
    <lineage>
        <taxon>Bacteria</taxon>
        <taxon>Pseudomonadati</taxon>
        <taxon>Pseudomonadota</taxon>
        <taxon>Gammaproteobacteria</taxon>
        <taxon>Lysobacterales</taxon>
        <taxon>Lysobacteraceae</taxon>
        <taxon>Arenimonas</taxon>
    </lineage>
</organism>
<dbReference type="Pfam" id="PF13410">
    <property type="entry name" value="GST_C_2"/>
    <property type="match status" value="1"/>
</dbReference>
<evidence type="ECO:0000256" key="1">
    <source>
        <dbReference type="ARBA" id="ARBA00010007"/>
    </source>
</evidence>
<dbReference type="PATRIC" id="fig|1121015.4.peg.2149"/>
<dbReference type="InterPro" id="IPR036249">
    <property type="entry name" value="Thioredoxin-like_sf"/>
</dbReference>
<dbReference type="InterPro" id="IPR005955">
    <property type="entry name" value="GST_Zeta"/>
</dbReference>
<dbReference type="SFLD" id="SFLDS00019">
    <property type="entry name" value="Glutathione_Transferase_(cytos"/>
    <property type="match status" value="1"/>
</dbReference>
<dbReference type="PROSITE" id="PS50405">
    <property type="entry name" value="GST_CTER"/>
    <property type="match status" value="1"/>
</dbReference>
<dbReference type="PANTHER" id="PTHR42673">
    <property type="entry name" value="MALEYLACETOACETATE ISOMERASE"/>
    <property type="match status" value="1"/>
</dbReference>
<evidence type="ECO:0000313" key="4">
    <source>
        <dbReference type="EMBL" id="KFN42628.1"/>
    </source>
</evidence>
<dbReference type="GO" id="GO:0006559">
    <property type="term" value="P:L-phenylalanine catabolic process"/>
    <property type="evidence" value="ECO:0007669"/>
    <property type="project" value="TreeGrafter"/>
</dbReference>
<dbReference type="Gene3D" id="3.40.30.10">
    <property type="entry name" value="Glutaredoxin"/>
    <property type="match status" value="1"/>
</dbReference>
<keyword evidence="5" id="KW-1185">Reference proteome</keyword>
<dbReference type="AlphaFoldDB" id="A0A091AR22"/>
<reference evidence="4 5" key="1">
    <citation type="submission" date="2013-09" db="EMBL/GenBank/DDBJ databases">
        <title>Genome sequencing of Arenimonas oryziterrae.</title>
        <authorList>
            <person name="Chen F."/>
            <person name="Wang G."/>
        </authorList>
    </citation>
    <scope>NUCLEOTIDE SEQUENCE [LARGE SCALE GENOMIC DNA]</scope>
    <source>
        <strain evidence="4 5">YC6267</strain>
    </source>
</reference>
<dbReference type="PANTHER" id="PTHR42673:SF21">
    <property type="entry name" value="GLUTATHIONE S-TRANSFERASE YFCF"/>
    <property type="match status" value="1"/>
</dbReference>